<reference evidence="1" key="1">
    <citation type="submission" date="2021-10" db="EMBL/GenBank/DDBJ databases">
        <title>De novo Genome Assembly of Clathrus columnatus (Basidiomycota, Fungi) Using Illumina and Nanopore Sequence Data.</title>
        <authorList>
            <person name="Ogiso-Tanaka E."/>
            <person name="Itagaki H."/>
            <person name="Hosoya T."/>
            <person name="Hosaka K."/>
        </authorList>
    </citation>
    <scope>NUCLEOTIDE SEQUENCE</scope>
    <source>
        <strain evidence="1">MO-923</strain>
    </source>
</reference>
<comment type="caution">
    <text evidence="1">The sequence shown here is derived from an EMBL/GenBank/DDBJ whole genome shotgun (WGS) entry which is preliminary data.</text>
</comment>
<dbReference type="Proteomes" id="UP001050691">
    <property type="component" value="Unassembled WGS sequence"/>
</dbReference>
<keyword evidence="2" id="KW-1185">Reference proteome</keyword>
<proteinExistence type="predicted"/>
<evidence type="ECO:0000313" key="2">
    <source>
        <dbReference type="Proteomes" id="UP001050691"/>
    </source>
</evidence>
<dbReference type="EMBL" id="BPWL01000010">
    <property type="protein sequence ID" value="GJJ15201.1"/>
    <property type="molecule type" value="Genomic_DNA"/>
</dbReference>
<accession>A0AAV5AS78</accession>
<organism evidence="1 2">
    <name type="scientific">Clathrus columnatus</name>
    <dbReference type="NCBI Taxonomy" id="1419009"/>
    <lineage>
        <taxon>Eukaryota</taxon>
        <taxon>Fungi</taxon>
        <taxon>Dikarya</taxon>
        <taxon>Basidiomycota</taxon>
        <taxon>Agaricomycotina</taxon>
        <taxon>Agaricomycetes</taxon>
        <taxon>Phallomycetidae</taxon>
        <taxon>Phallales</taxon>
        <taxon>Clathraceae</taxon>
        <taxon>Clathrus</taxon>
    </lineage>
</organism>
<evidence type="ECO:0000313" key="1">
    <source>
        <dbReference type="EMBL" id="GJJ15201.1"/>
    </source>
</evidence>
<name>A0AAV5AS78_9AGAM</name>
<protein>
    <submittedName>
        <fullName evidence="1">Uncharacterized protein</fullName>
    </submittedName>
</protein>
<dbReference type="AlphaFoldDB" id="A0AAV5AS78"/>
<gene>
    <name evidence="1" type="ORF">Clacol_009477</name>
</gene>
<sequence length="778" mass="90456">MDDKAIYDIFTGGPFENARDGWLKAVEDWSGAVPNGIELSFTPPPAPTEDIVTISQEDGEFWSEVVCVNPKWHNYVSPRGTVGNFGIIAFPNYSIGPEDDVENPRLIIHPQCLSFLCRRINASPEEIWNSIYGPDFRFRDNSIPCGSVDGLEYYDIDRLFCDHDDYCIYQTTLKKGLETSKQWKHEDYEWWKDSDSTKQLQWLLARPTVFPVVSLLSPSILFSTSPSTSQTPCMRVFNVLELFDVIIDCVIGQGDEVEPEERFTASSIIRTTKTIFALLQVNKSLYTTVLRDRQTLFLRLAWMHGWMLPFTPQDWNNWPNGQFHNGIVFKIETNQDWRAYLLTFLRKEDVHAVPNEGELSFTPPPAPTEGIVTISQEDGLSWSDVVCVGRRWDNYVSPRGYGCPSYIDQYNAAKKKHYSTVKDKFGTIAFPNYSLRRWDDDENPRLVMHPQCLSFLCRRINASPDQIWSSVHGPDSNYSEYFEGGQIVSGLLDELEYYDIDEFSHGDFHYCISQMTLKKGEKSTYDHWEDPNSMRKLQWLLARPTVFPVVSSLSPSIAFGTSPSMTPRARFMELFDIIIGCIIEPHIPQTQLTEELETVDCIESETQLASELQSDNTFTPYSIIQSTKTIFALLQVNKSLYTTILRDRQTLFLRLAWMHGWMLPFTPQDWRNWSNGPFHNGTVFKVGHNQDWRTYLLIFLRKGDVYVRNRWRFHRMALQFGRGRSTAKLCWRSEVGDVRFRPELKPPKSWFWERGEEEEEEEEKEVDKGRRTVRLRWF</sequence>